<evidence type="ECO:0000313" key="2">
    <source>
        <dbReference type="Proteomes" id="UP000602510"/>
    </source>
</evidence>
<dbReference type="AlphaFoldDB" id="A0A833T8T0"/>
<sequence>MNTHTKTPAQKRTKTRQTFDQDIGIHIFQLHMRAESLVSIEQTLDLLSKFLVPPFEKSICRVVDKGDELYLL</sequence>
<dbReference type="EMBL" id="WSZM01000047">
    <property type="protein sequence ID" value="KAF4045398.1"/>
    <property type="molecule type" value="Genomic_DNA"/>
</dbReference>
<reference evidence="1" key="1">
    <citation type="submission" date="2020-04" db="EMBL/GenBank/DDBJ databases">
        <title>Hybrid Assembly of Korean Phytophthora infestans isolates.</title>
        <authorList>
            <person name="Prokchorchik M."/>
            <person name="Lee Y."/>
            <person name="Seo J."/>
            <person name="Cho J.-H."/>
            <person name="Park Y.-E."/>
            <person name="Jang D.-C."/>
            <person name="Im J.-S."/>
            <person name="Choi J.-G."/>
            <person name="Park H.-J."/>
            <person name="Lee G.-B."/>
            <person name="Lee Y.-G."/>
            <person name="Hong S.-Y."/>
            <person name="Cho K."/>
            <person name="Sohn K.H."/>
        </authorList>
    </citation>
    <scope>NUCLEOTIDE SEQUENCE</scope>
    <source>
        <strain evidence="1">KR_1_A1</strain>
    </source>
</reference>
<comment type="caution">
    <text evidence="1">The sequence shown here is derived from an EMBL/GenBank/DDBJ whole genome shotgun (WGS) entry which is preliminary data.</text>
</comment>
<dbReference type="Proteomes" id="UP000602510">
    <property type="component" value="Unassembled WGS sequence"/>
</dbReference>
<protein>
    <submittedName>
        <fullName evidence="1">Uncharacterized protein</fullName>
    </submittedName>
</protein>
<gene>
    <name evidence="1" type="ORF">GN244_ATG02141</name>
</gene>
<name>A0A833T8T0_PHYIN</name>
<proteinExistence type="predicted"/>
<accession>A0A833T8T0</accession>
<evidence type="ECO:0000313" key="1">
    <source>
        <dbReference type="EMBL" id="KAF4045398.1"/>
    </source>
</evidence>
<keyword evidence="2" id="KW-1185">Reference proteome</keyword>
<organism evidence="1 2">
    <name type="scientific">Phytophthora infestans</name>
    <name type="common">Potato late blight agent</name>
    <name type="synonym">Botrytis infestans</name>
    <dbReference type="NCBI Taxonomy" id="4787"/>
    <lineage>
        <taxon>Eukaryota</taxon>
        <taxon>Sar</taxon>
        <taxon>Stramenopiles</taxon>
        <taxon>Oomycota</taxon>
        <taxon>Peronosporomycetes</taxon>
        <taxon>Peronosporales</taxon>
        <taxon>Peronosporaceae</taxon>
        <taxon>Phytophthora</taxon>
    </lineage>
</organism>